<reference evidence="3" key="1">
    <citation type="journal article" date="2005" name="Nature">
        <title>The map-based sequence of the rice genome.</title>
        <authorList>
            <consortium name="International rice genome sequencing project (IRGSP)"/>
            <person name="Matsumoto T."/>
            <person name="Wu J."/>
            <person name="Kanamori H."/>
            <person name="Katayose Y."/>
            <person name="Fujisawa M."/>
            <person name="Namiki N."/>
            <person name="Mizuno H."/>
            <person name="Yamamoto K."/>
            <person name="Antonio B.A."/>
            <person name="Baba T."/>
            <person name="Sakata K."/>
            <person name="Nagamura Y."/>
            <person name="Aoki H."/>
            <person name="Arikawa K."/>
            <person name="Arita K."/>
            <person name="Bito T."/>
            <person name="Chiden Y."/>
            <person name="Fujitsuka N."/>
            <person name="Fukunaka R."/>
            <person name="Hamada M."/>
            <person name="Harada C."/>
            <person name="Hayashi A."/>
            <person name="Hijishita S."/>
            <person name="Honda M."/>
            <person name="Hosokawa S."/>
            <person name="Ichikawa Y."/>
            <person name="Idonuma A."/>
            <person name="Iijima M."/>
            <person name="Ikeda M."/>
            <person name="Ikeno M."/>
            <person name="Ito K."/>
            <person name="Ito S."/>
            <person name="Ito T."/>
            <person name="Ito Y."/>
            <person name="Ito Y."/>
            <person name="Iwabuchi A."/>
            <person name="Kamiya K."/>
            <person name="Karasawa W."/>
            <person name="Kurita K."/>
            <person name="Katagiri S."/>
            <person name="Kikuta A."/>
            <person name="Kobayashi H."/>
            <person name="Kobayashi N."/>
            <person name="Machita K."/>
            <person name="Maehara T."/>
            <person name="Masukawa M."/>
            <person name="Mizubayashi T."/>
            <person name="Mukai Y."/>
            <person name="Nagasaki H."/>
            <person name="Nagata Y."/>
            <person name="Naito S."/>
            <person name="Nakashima M."/>
            <person name="Nakama Y."/>
            <person name="Nakamichi Y."/>
            <person name="Nakamura M."/>
            <person name="Meguro A."/>
            <person name="Negishi M."/>
            <person name="Ohta I."/>
            <person name="Ohta T."/>
            <person name="Okamoto M."/>
            <person name="Ono N."/>
            <person name="Saji S."/>
            <person name="Sakaguchi M."/>
            <person name="Sakai K."/>
            <person name="Shibata M."/>
            <person name="Shimokawa T."/>
            <person name="Song J."/>
            <person name="Takazaki Y."/>
            <person name="Terasawa K."/>
            <person name="Tsugane M."/>
            <person name="Tsuji K."/>
            <person name="Ueda S."/>
            <person name="Waki K."/>
            <person name="Yamagata H."/>
            <person name="Yamamoto M."/>
            <person name="Yamamoto S."/>
            <person name="Yamane H."/>
            <person name="Yoshiki S."/>
            <person name="Yoshihara R."/>
            <person name="Yukawa K."/>
            <person name="Zhong H."/>
            <person name="Yano M."/>
            <person name="Yuan Q."/>
            <person name="Ouyang S."/>
            <person name="Liu J."/>
            <person name="Jones K.M."/>
            <person name="Gansberger K."/>
            <person name="Moffat K."/>
            <person name="Hill J."/>
            <person name="Bera J."/>
            <person name="Fadrosh D."/>
            <person name="Jin S."/>
            <person name="Johri S."/>
            <person name="Kim M."/>
            <person name="Overton L."/>
            <person name="Reardon M."/>
            <person name="Tsitrin T."/>
            <person name="Vuong H."/>
            <person name="Weaver B."/>
            <person name="Ciecko A."/>
            <person name="Tallon L."/>
            <person name="Jackson J."/>
            <person name="Pai G."/>
            <person name="Aken S.V."/>
            <person name="Utterback T."/>
            <person name="Reidmuller S."/>
            <person name="Feldblyum T."/>
            <person name="Hsiao J."/>
            <person name="Zismann V."/>
            <person name="Iobst S."/>
            <person name="de Vazeille A.R."/>
            <person name="Buell C.R."/>
            <person name="Ying K."/>
            <person name="Li Y."/>
            <person name="Lu T."/>
            <person name="Huang Y."/>
            <person name="Zhao Q."/>
            <person name="Feng Q."/>
            <person name="Zhang L."/>
            <person name="Zhu J."/>
            <person name="Weng Q."/>
            <person name="Mu J."/>
            <person name="Lu Y."/>
            <person name="Fan D."/>
            <person name="Liu Y."/>
            <person name="Guan J."/>
            <person name="Zhang Y."/>
            <person name="Yu S."/>
            <person name="Liu X."/>
            <person name="Zhang Y."/>
            <person name="Hong G."/>
            <person name="Han B."/>
            <person name="Choisne N."/>
            <person name="Demange N."/>
            <person name="Orjeda G."/>
            <person name="Samain S."/>
            <person name="Cattolico L."/>
            <person name="Pelletier E."/>
            <person name="Couloux A."/>
            <person name="Segurens B."/>
            <person name="Wincker P."/>
            <person name="D'Hont A."/>
            <person name="Scarpelli C."/>
            <person name="Weissenbach J."/>
            <person name="Salanoubat M."/>
            <person name="Quetier F."/>
            <person name="Yu Y."/>
            <person name="Kim H.R."/>
            <person name="Rambo T."/>
            <person name="Currie J."/>
            <person name="Collura K."/>
            <person name="Luo M."/>
            <person name="Yang T."/>
            <person name="Ammiraju J.S.S."/>
            <person name="Engler F."/>
            <person name="Soderlund C."/>
            <person name="Wing R.A."/>
            <person name="Palmer L.E."/>
            <person name="de la Bastide M."/>
            <person name="Spiegel L."/>
            <person name="Nascimento L."/>
            <person name="Zutavern T."/>
            <person name="O'Shaughnessy A."/>
            <person name="Dike S."/>
            <person name="Dedhia N."/>
            <person name="Preston R."/>
            <person name="Balija V."/>
            <person name="McCombie W.R."/>
            <person name="Chow T."/>
            <person name="Chen H."/>
            <person name="Chung M."/>
            <person name="Chen C."/>
            <person name="Shaw J."/>
            <person name="Wu H."/>
            <person name="Hsiao K."/>
            <person name="Chao Y."/>
            <person name="Chu M."/>
            <person name="Cheng C."/>
            <person name="Hour A."/>
            <person name="Lee P."/>
            <person name="Lin S."/>
            <person name="Lin Y."/>
            <person name="Liou J."/>
            <person name="Liu S."/>
            <person name="Hsing Y."/>
            <person name="Raghuvanshi S."/>
            <person name="Mohanty A."/>
            <person name="Bharti A.K."/>
            <person name="Gaur A."/>
            <person name="Gupta V."/>
            <person name="Kumar D."/>
            <person name="Ravi V."/>
            <person name="Vij S."/>
            <person name="Kapur A."/>
            <person name="Khurana P."/>
            <person name="Khurana P."/>
            <person name="Khurana J.P."/>
            <person name="Tyagi A.K."/>
            <person name="Gaikwad K."/>
            <person name="Singh A."/>
            <person name="Dalal V."/>
            <person name="Srivastava S."/>
            <person name="Dixit A."/>
            <person name="Pal A.K."/>
            <person name="Ghazi I.A."/>
            <person name="Yadav M."/>
            <person name="Pandit A."/>
            <person name="Bhargava A."/>
            <person name="Sureshbabu K."/>
            <person name="Batra K."/>
            <person name="Sharma T.R."/>
            <person name="Mohapatra T."/>
            <person name="Singh N.K."/>
            <person name="Messing J."/>
            <person name="Nelson A.B."/>
            <person name="Fuks G."/>
            <person name="Kavchok S."/>
            <person name="Keizer G."/>
            <person name="Linton E."/>
            <person name="Llaca V."/>
            <person name="Song R."/>
            <person name="Tanyolac B."/>
            <person name="Young S."/>
            <person name="Ho-Il K."/>
            <person name="Hahn J.H."/>
            <person name="Sangsakoo G."/>
            <person name="Vanavichit A."/>
            <person name="de Mattos Luiz.A.T."/>
            <person name="Zimmer P.D."/>
            <person name="Malone G."/>
            <person name="Dellagostin O."/>
            <person name="de Oliveira A.C."/>
            <person name="Bevan M."/>
            <person name="Bancroft I."/>
            <person name="Minx P."/>
            <person name="Cordum H."/>
            <person name="Wilson R."/>
            <person name="Cheng Z."/>
            <person name="Jin W."/>
            <person name="Jiang J."/>
            <person name="Leong S.A."/>
            <person name="Iwama H."/>
            <person name="Gojobori T."/>
            <person name="Itoh T."/>
            <person name="Niimura Y."/>
            <person name="Fujii Y."/>
            <person name="Habara T."/>
            <person name="Sakai H."/>
            <person name="Sato Y."/>
            <person name="Wilson G."/>
            <person name="Kumar K."/>
            <person name="McCouch S."/>
            <person name="Juretic N."/>
            <person name="Hoen D."/>
            <person name="Wright S."/>
            <person name="Bruskiewich R."/>
            <person name="Bureau T."/>
            <person name="Miyao A."/>
            <person name="Hirochika H."/>
            <person name="Nishikawa T."/>
            <person name="Kadowaki K."/>
            <person name="Sugiura M."/>
            <person name="Burr B."/>
            <person name="Sasaki T."/>
        </authorList>
    </citation>
    <scope>NUCLEOTIDE SEQUENCE [LARGE SCALE GENOMIC DNA]</scope>
    <source>
        <strain evidence="3">cv. Nipponbare</strain>
    </source>
</reference>
<dbReference type="Proteomes" id="UP000000763">
    <property type="component" value="Chromosome 11"/>
</dbReference>
<name>Q2R666_ORYSJ</name>
<organism evidence="2 3">
    <name type="scientific">Oryza sativa subsp. japonica</name>
    <name type="common">Rice</name>
    <dbReference type="NCBI Taxonomy" id="39947"/>
    <lineage>
        <taxon>Eukaryota</taxon>
        <taxon>Viridiplantae</taxon>
        <taxon>Streptophyta</taxon>
        <taxon>Embryophyta</taxon>
        <taxon>Tracheophyta</taxon>
        <taxon>Spermatophyta</taxon>
        <taxon>Magnoliopsida</taxon>
        <taxon>Liliopsida</taxon>
        <taxon>Poales</taxon>
        <taxon>Poaceae</taxon>
        <taxon>BOP clade</taxon>
        <taxon>Oryzoideae</taxon>
        <taxon>Oryzeae</taxon>
        <taxon>Oryzinae</taxon>
        <taxon>Oryza</taxon>
        <taxon>Oryza sativa</taxon>
    </lineage>
</organism>
<reference evidence="3" key="2">
    <citation type="journal article" date="2008" name="Nucleic Acids Res.">
        <title>The rice annotation project database (RAP-DB): 2008 update.</title>
        <authorList>
            <consortium name="The rice annotation project (RAP)"/>
        </authorList>
    </citation>
    <scope>GENOME REANNOTATION</scope>
    <source>
        <strain evidence="3">cv. Nipponbare</strain>
    </source>
</reference>
<evidence type="ECO:0000256" key="1">
    <source>
        <dbReference type="SAM" id="MobiDB-lite"/>
    </source>
</evidence>
<dbReference type="AlphaFoldDB" id="Q2R666"/>
<proteinExistence type="predicted"/>
<protein>
    <submittedName>
        <fullName evidence="2">Uncharacterized protein</fullName>
    </submittedName>
</protein>
<evidence type="ECO:0000313" key="3">
    <source>
        <dbReference type="Proteomes" id="UP000000763"/>
    </source>
</evidence>
<sequence length="163" mass="17003">MATVMVGRLWADRRDEGRPPVADFDGEGVDGMAPEAVNATASSARLGAVASGDWSGGGGGEEGDSTRAVECTGELGENGKRWRRERGCFILARGGETWPIGAQIGRRRGEAWRRERRDSKIESRPSQRRRVGGRRGCGSGTCAESAGSGRRGPGGAGEAGDGG</sequence>
<dbReference type="EMBL" id="AC148235">
    <property type="protein sequence ID" value="AAX95480.1"/>
    <property type="molecule type" value="Genomic_DNA"/>
</dbReference>
<feature type="compositionally biased region" description="Basic and acidic residues" evidence="1">
    <location>
        <begin position="107"/>
        <end position="125"/>
    </location>
</feature>
<feature type="region of interest" description="Disordered" evidence="1">
    <location>
        <begin position="105"/>
        <end position="163"/>
    </location>
</feature>
<evidence type="ECO:0000313" key="2">
    <source>
        <dbReference type="EMBL" id="AAX95480.1"/>
    </source>
</evidence>
<accession>Q2R666</accession>
<feature type="compositionally biased region" description="Gly residues" evidence="1">
    <location>
        <begin position="149"/>
        <end position="163"/>
    </location>
</feature>